<dbReference type="PANTHER" id="PTHR12110">
    <property type="entry name" value="HYDROXYPYRUVATE ISOMERASE"/>
    <property type="match status" value="1"/>
</dbReference>
<reference evidence="2 3" key="1">
    <citation type="submission" date="2019-05" db="EMBL/GenBank/DDBJ databases">
        <title>Flagellimonas sp. AsT0115, sp. nov., isolated from a marine red algae, Asparagopsis taxiformis.</title>
        <authorList>
            <person name="Kim J."/>
            <person name="Jeong S.E."/>
            <person name="Jeon C.O."/>
        </authorList>
    </citation>
    <scope>NUCLEOTIDE SEQUENCE [LARGE SCALE GENOMIC DNA]</scope>
    <source>
        <strain evidence="2 3">AsT0115</strain>
    </source>
</reference>
<dbReference type="EMBL" id="VCNI01000002">
    <property type="protein sequence ID" value="TMU54596.1"/>
    <property type="molecule type" value="Genomic_DNA"/>
</dbReference>
<dbReference type="InterPro" id="IPR050312">
    <property type="entry name" value="IolE/XylAMocC-like"/>
</dbReference>
<dbReference type="SUPFAM" id="SSF51658">
    <property type="entry name" value="Xylose isomerase-like"/>
    <property type="match status" value="1"/>
</dbReference>
<comment type="caution">
    <text evidence="2">The sequence shown here is derived from an EMBL/GenBank/DDBJ whole genome shotgun (WGS) entry which is preliminary data.</text>
</comment>
<dbReference type="RefSeq" id="WP_138835930.1">
    <property type="nucleotide sequence ID" value="NZ_VCNI01000002.1"/>
</dbReference>
<accession>A0ABY2WIE3</accession>
<evidence type="ECO:0000259" key="1">
    <source>
        <dbReference type="Pfam" id="PF01261"/>
    </source>
</evidence>
<organism evidence="2 3">
    <name type="scientific">Flagellimonas algicola</name>
    <dbReference type="NCBI Taxonomy" id="2583815"/>
    <lineage>
        <taxon>Bacteria</taxon>
        <taxon>Pseudomonadati</taxon>
        <taxon>Bacteroidota</taxon>
        <taxon>Flavobacteriia</taxon>
        <taxon>Flavobacteriales</taxon>
        <taxon>Flavobacteriaceae</taxon>
        <taxon>Flagellimonas</taxon>
    </lineage>
</organism>
<feature type="domain" description="Xylose isomerase-like TIM barrel" evidence="1">
    <location>
        <begin position="30"/>
        <end position="262"/>
    </location>
</feature>
<dbReference type="PANTHER" id="PTHR12110:SF53">
    <property type="entry name" value="BLR5974 PROTEIN"/>
    <property type="match status" value="1"/>
</dbReference>
<dbReference type="GO" id="GO:0016853">
    <property type="term" value="F:isomerase activity"/>
    <property type="evidence" value="ECO:0007669"/>
    <property type="project" value="UniProtKB-KW"/>
</dbReference>
<evidence type="ECO:0000313" key="3">
    <source>
        <dbReference type="Proteomes" id="UP000751614"/>
    </source>
</evidence>
<dbReference type="InterPro" id="IPR013022">
    <property type="entry name" value="Xyl_isomerase-like_TIM-brl"/>
</dbReference>
<dbReference type="Proteomes" id="UP000751614">
    <property type="component" value="Unassembled WGS sequence"/>
</dbReference>
<sequence>MNRPKFSLGSWAFSFGPFEKNPWSFPGFLSYAAEAGYDGVEINGFRPHPHPDVYNTKEKCSELRKQIDGYGLGISGYAPDFTAVPPAEVNPKEYLLEIEKSLNFCNAMGIKTLRVDTVSPPNYLELETYLQRFDNLAKAWHSAAELCKKHGVTLVWEFEPGFWLNKPSEIKSIVEAVDHPNFKLLFDTSHAHMCSVIGARHNGSKEILANGIVELAEHLKGHIGHFHLIDSDGTLHDNETSTHTPFGNGNIDFERALIALRKDVEPLEWWCFDFCFCPTTEVDAKKAIPFVENVIKKIG</sequence>
<name>A0ABY2WIE3_9FLAO</name>
<protein>
    <submittedName>
        <fullName evidence="2">Sugar phosphate isomerase/epimerase</fullName>
    </submittedName>
</protein>
<dbReference type="Gene3D" id="3.20.20.150">
    <property type="entry name" value="Divalent-metal-dependent TIM barrel enzymes"/>
    <property type="match status" value="1"/>
</dbReference>
<dbReference type="Pfam" id="PF01261">
    <property type="entry name" value="AP_endonuc_2"/>
    <property type="match status" value="1"/>
</dbReference>
<evidence type="ECO:0000313" key="2">
    <source>
        <dbReference type="EMBL" id="TMU54596.1"/>
    </source>
</evidence>
<dbReference type="InterPro" id="IPR036237">
    <property type="entry name" value="Xyl_isomerase-like_sf"/>
</dbReference>
<keyword evidence="2" id="KW-0413">Isomerase</keyword>
<proteinExistence type="predicted"/>
<gene>
    <name evidence="2" type="ORF">FGG15_10310</name>
</gene>
<keyword evidence="3" id="KW-1185">Reference proteome</keyword>